<evidence type="ECO:0000313" key="3">
    <source>
        <dbReference type="Proteomes" id="UP000016931"/>
    </source>
</evidence>
<dbReference type="OMA" id="HAREQHF"/>
<protein>
    <recommendedName>
        <fullName evidence="4">Peptidase S9 prolyl oligopeptidase catalytic domain-containing protein</fullName>
    </recommendedName>
</protein>
<dbReference type="AlphaFoldDB" id="M3DB20"/>
<keyword evidence="3" id="KW-1185">Reference proteome</keyword>
<evidence type="ECO:0000256" key="1">
    <source>
        <dbReference type="ARBA" id="ARBA00022729"/>
    </source>
</evidence>
<dbReference type="STRING" id="692275.M3DB20"/>
<name>M3DB20_SPHMS</name>
<dbReference type="GeneID" id="27900032"/>
<dbReference type="InterPro" id="IPR050955">
    <property type="entry name" value="Plant_Biomass_Hydrol_Est"/>
</dbReference>
<keyword evidence="1" id="KW-0732">Signal</keyword>
<organism evidence="2 3">
    <name type="scientific">Sphaerulina musiva (strain SO2202)</name>
    <name type="common">Poplar stem canker fungus</name>
    <name type="synonym">Septoria musiva</name>
    <dbReference type="NCBI Taxonomy" id="692275"/>
    <lineage>
        <taxon>Eukaryota</taxon>
        <taxon>Fungi</taxon>
        <taxon>Dikarya</taxon>
        <taxon>Ascomycota</taxon>
        <taxon>Pezizomycotina</taxon>
        <taxon>Dothideomycetes</taxon>
        <taxon>Dothideomycetidae</taxon>
        <taxon>Mycosphaerellales</taxon>
        <taxon>Mycosphaerellaceae</taxon>
        <taxon>Sphaerulina</taxon>
    </lineage>
</organism>
<dbReference type="RefSeq" id="XP_016763391.1">
    <property type="nucleotide sequence ID" value="XM_016902895.1"/>
</dbReference>
<sequence length="859" mass="94520">MLLDKLYTLLAHLNPLQQAVPEAVWGADPLEHLGGFHSLDYNADASFRSSLAVNGSIGWSSVAAHGTSSDRGRAGVDFLVQFPHIDWDGLRGIYGWAAHQWQAWARGEIVVQPGKAQTLILHTPQILEFWVDDDHYFGGDFYSYHRAPLVLRLEPGRHRIDVRLVRDVRAMGGVEQPSMQVSLTMTGTWPGLHPVLRPRTGALISDVIDSTRGSVLASAWASVLLRNDDDEDIYVYAVEATHNACLAELACDEDEIRLVPGQSRPVPIRISCVRLDWRIKLDFKYRRGHVHGLSLTVIADPVHRSPGEAHKVTYLHPGGIVSYAILRPPSQKAINDVGPNVSLPVLLGLHGAGVEAEWDEFRLALEPLPDLHAWVLLATGVTPWSGDDWHAWGFPDVEAAIAMIPDWIEHNEWRGPDVDIDRWLVAGHSNGGQGAWYTLLHRPDKVIAVAILSGYSSIQNYVPYSFWQPADPGRTAVIHSALGSYRHELLLSNAKGIPVFQQHGSADDNVPPYHARIQSQLIREAGANSTFVEMEGKPHYWEGVFTTAELQAFYQHHIALSNAGTAAPELQDFAIAVANPGDTGPKNGVQITQLTTPGQLGRLDVSFNPLTQGCVLRTTNIRMLHLPPYFRECSFVTLDNRNISLPDLQQAKNWTLIKHAGLWQVKGSTADNMPPASPRLGRQSGQMDSILRTQDSFQIVEHSPQTRPIALQISRNLCQYFSADTSLTSSYAAALNSTGNIISIAIGGSHFSPNLSTTTDFPIHIIHHDNQIRIRQRQGGLAAIYLRPLPLGRLELVVWGIDAASLASVARLVPMMPGSGQPDFVVADSQKMLAMGLEGVLAMGFFDGTWEVARNSFLG</sequence>
<dbReference type="InterPro" id="IPR000801">
    <property type="entry name" value="Esterase-like"/>
</dbReference>
<dbReference type="Proteomes" id="UP000016931">
    <property type="component" value="Unassembled WGS sequence"/>
</dbReference>
<dbReference type="Pfam" id="PF00756">
    <property type="entry name" value="Esterase"/>
    <property type="match status" value="1"/>
</dbReference>
<proteinExistence type="predicted"/>
<dbReference type="eggNOG" id="ENOG502QS8J">
    <property type="taxonomic scope" value="Eukaryota"/>
</dbReference>
<dbReference type="OrthoDB" id="449091at2759"/>
<dbReference type="PANTHER" id="PTHR43037:SF4">
    <property type="entry name" value="PEPTIDASE S9 PROLYL OLIGOPEPTIDASE CATALYTIC DOMAIN-CONTAINING PROTEIN"/>
    <property type="match status" value="1"/>
</dbReference>
<evidence type="ECO:0008006" key="4">
    <source>
        <dbReference type="Google" id="ProtNLM"/>
    </source>
</evidence>
<accession>M3DB20</accession>
<reference evidence="2 3" key="1">
    <citation type="journal article" date="2012" name="PLoS Pathog.">
        <title>Diverse lifestyles and strategies of plant pathogenesis encoded in the genomes of eighteen Dothideomycetes fungi.</title>
        <authorList>
            <person name="Ohm R.A."/>
            <person name="Feau N."/>
            <person name="Henrissat B."/>
            <person name="Schoch C.L."/>
            <person name="Horwitz B.A."/>
            <person name="Barry K.W."/>
            <person name="Condon B.J."/>
            <person name="Copeland A.C."/>
            <person name="Dhillon B."/>
            <person name="Glaser F."/>
            <person name="Hesse C.N."/>
            <person name="Kosti I."/>
            <person name="LaButti K."/>
            <person name="Lindquist E.A."/>
            <person name="Lucas S."/>
            <person name="Salamov A.A."/>
            <person name="Bradshaw R.E."/>
            <person name="Ciuffetti L."/>
            <person name="Hamelin R.C."/>
            <person name="Kema G.H.J."/>
            <person name="Lawrence C."/>
            <person name="Scott J.A."/>
            <person name="Spatafora J.W."/>
            <person name="Turgeon B.G."/>
            <person name="de Wit P.J.G.M."/>
            <person name="Zhong S."/>
            <person name="Goodwin S.B."/>
            <person name="Grigoriev I.V."/>
        </authorList>
    </citation>
    <scope>NUCLEOTIDE SEQUENCE [LARGE SCALE GENOMIC DNA]</scope>
    <source>
        <strain evidence="2 3">SO2202</strain>
    </source>
</reference>
<dbReference type="PANTHER" id="PTHR43037">
    <property type="entry name" value="UNNAMED PRODUCT-RELATED"/>
    <property type="match status" value="1"/>
</dbReference>
<dbReference type="InterPro" id="IPR029058">
    <property type="entry name" value="AB_hydrolase_fold"/>
</dbReference>
<dbReference type="Gene3D" id="3.40.50.1820">
    <property type="entry name" value="alpha/beta hydrolase"/>
    <property type="match status" value="1"/>
</dbReference>
<dbReference type="EMBL" id="KB456261">
    <property type="protein sequence ID" value="EMF15270.1"/>
    <property type="molecule type" value="Genomic_DNA"/>
</dbReference>
<evidence type="ECO:0000313" key="2">
    <source>
        <dbReference type="EMBL" id="EMF15270.1"/>
    </source>
</evidence>
<gene>
    <name evidence="2" type="ORF">SEPMUDRAFT_139003</name>
</gene>
<dbReference type="SUPFAM" id="SSF53474">
    <property type="entry name" value="alpha/beta-Hydrolases"/>
    <property type="match status" value="1"/>
</dbReference>
<dbReference type="HOGENOM" id="CLU_014627_1_0_1"/>